<dbReference type="Proteomes" id="UP000008840">
    <property type="component" value="Chromosome"/>
</dbReference>
<sequence>MTTLKEWEGMEDRVGAHMDDALAFVPSGANLLEAVRGELNGDGIEYQLLVIDQPTPEGLVPGQHGPNRVLLLLRGDGRGRWQLAARNDKLVPCSTRGGLAGDPFAYAMVEKGTFSVITNGGSRERWSSTYRFRYAPADKACWVDGVRRKVVDIETEATNIRDYSAAELGRVRFEDFDPSSVAEVSLP</sequence>
<dbReference type="eggNOG" id="ENOG5032V1N">
    <property type="taxonomic scope" value="Bacteria"/>
</dbReference>
<organism evidence="1 2">
    <name type="scientific">Stenotrophomonas maltophilia (strain K279a)</name>
    <dbReference type="NCBI Taxonomy" id="522373"/>
    <lineage>
        <taxon>Bacteria</taxon>
        <taxon>Pseudomonadati</taxon>
        <taxon>Pseudomonadota</taxon>
        <taxon>Gammaproteobacteria</taxon>
        <taxon>Lysobacterales</taxon>
        <taxon>Lysobacteraceae</taxon>
        <taxon>Stenotrophomonas</taxon>
        <taxon>Stenotrophomonas maltophilia group</taxon>
    </lineage>
</organism>
<dbReference type="KEGG" id="sml:Smlt2993"/>
<name>B2FJG4_STRMK</name>
<gene>
    <name evidence="1" type="ordered locus">Smlt2993</name>
</gene>
<dbReference type="EnsemblBacteria" id="CAQ46443">
    <property type="protein sequence ID" value="CAQ46443"/>
    <property type="gene ID" value="Smlt2993"/>
</dbReference>
<evidence type="ECO:0000313" key="2">
    <source>
        <dbReference type="Proteomes" id="UP000008840"/>
    </source>
</evidence>
<keyword evidence="2" id="KW-1185">Reference proteome</keyword>
<dbReference type="HOGENOM" id="CLU_115833_0_0_6"/>
<proteinExistence type="predicted"/>
<reference evidence="1 2" key="1">
    <citation type="journal article" date="2008" name="Genome Biol.">
        <title>The complete genome, comparative and functional analysis of Stenotrophomonas maltophilia reveals an organism heavily shielded by drug resistance determinants.</title>
        <authorList>
            <person name="Crossman L.C."/>
            <person name="Gould V.C."/>
            <person name="Dow J.M."/>
            <person name="Vernikos G.S."/>
            <person name="Okazaki A."/>
            <person name="Sebaihia M."/>
            <person name="Saunders D."/>
            <person name="Arrowsmith C."/>
            <person name="Carver T."/>
            <person name="Peters N."/>
            <person name="Adlem E."/>
            <person name="Kerhornou A."/>
            <person name="Lord A."/>
            <person name="Murphy L."/>
            <person name="Seeger K."/>
            <person name="Squares R."/>
            <person name="Rutter S."/>
            <person name="Quail M.A."/>
            <person name="Rajandream M.A."/>
            <person name="Harris D."/>
            <person name="Churcher C."/>
            <person name="Bentley S.D."/>
            <person name="Parkhill J."/>
            <person name="Thomson N.R."/>
            <person name="Avison M.B."/>
        </authorList>
    </citation>
    <scope>NUCLEOTIDE SEQUENCE [LARGE SCALE GENOMIC DNA]</scope>
    <source>
        <strain evidence="1 2">K279a</strain>
    </source>
</reference>
<protein>
    <submittedName>
        <fullName evidence="1">Uncharacterized protein</fullName>
    </submittedName>
</protein>
<evidence type="ECO:0000313" key="1">
    <source>
        <dbReference type="EMBL" id="CAQ46443.1"/>
    </source>
</evidence>
<dbReference type="EMBL" id="AM743169">
    <property type="protein sequence ID" value="CAQ46443.1"/>
    <property type="molecule type" value="Genomic_DNA"/>
</dbReference>
<dbReference type="AlphaFoldDB" id="B2FJG4"/>
<accession>B2FJG4</accession>